<dbReference type="PANTHER" id="PTHR47966">
    <property type="entry name" value="BETA-SITE APP-CLEAVING ENZYME, ISOFORM A-RELATED"/>
    <property type="match status" value="1"/>
</dbReference>
<feature type="disulfide bond" evidence="8">
    <location>
        <begin position="4"/>
        <end position="41"/>
    </location>
</feature>
<keyword evidence="3" id="KW-0064">Aspartyl protease</keyword>
<dbReference type="PROSITE" id="PS51767">
    <property type="entry name" value="PEPTIDASE_A1"/>
    <property type="match status" value="1"/>
</dbReference>
<sequence>MIPCEKVSSLPTVYLKLGGKNYELHPDKYILKVSQGGKTICLSGFMGMDIPPPSGPLWILGDVFIGSYYTVFDRDNNRVGFANAVVL</sequence>
<gene>
    <name evidence="10 11" type="primary">Ctsd</name>
    <name evidence="10" type="synonym">CatD</name>
    <name evidence="10" type="synonym">CD</name>
</gene>
<name>Q05BF3_MOUSE</name>
<evidence type="ECO:0000259" key="9">
    <source>
        <dbReference type="PROSITE" id="PS51767"/>
    </source>
</evidence>
<keyword evidence="5" id="KW-0865">Zymogen</keyword>
<keyword evidence="6 8" id="KW-1015">Disulfide bond</keyword>
<accession>Q05BF3</accession>
<evidence type="ECO:0000256" key="5">
    <source>
        <dbReference type="ARBA" id="ARBA00023145"/>
    </source>
</evidence>
<dbReference type="GO" id="GO:0006508">
    <property type="term" value="P:proteolysis"/>
    <property type="evidence" value="ECO:0007669"/>
    <property type="project" value="UniProtKB-KW"/>
</dbReference>
<dbReference type="InterPro" id="IPR033121">
    <property type="entry name" value="PEPTIDASE_A1"/>
</dbReference>
<evidence type="ECO:0000256" key="8">
    <source>
        <dbReference type="PIRSR" id="PIRSR601461-2"/>
    </source>
</evidence>
<keyword evidence="4" id="KW-0378">Hydrolase</keyword>
<dbReference type="InterPro" id="IPR001461">
    <property type="entry name" value="Aspartic_peptidase_A1"/>
</dbReference>
<dbReference type="MGI" id="MGI:88562">
    <property type="gene designation" value="Ctsd"/>
</dbReference>
<dbReference type="Pfam" id="PF00026">
    <property type="entry name" value="Asp"/>
    <property type="match status" value="1"/>
</dbReference>
<dbReference type="GO" id="GO:0004190">
    <property type="term" value="F:aspartic-type endopeptidase activity"/>
    <property type="evidence" value="ECO:0007669"/>
    <property type="project" value="UniProtKB-KW"/>
</dbReference>
<organism evidence="10">
    <name type="scientific">Mus musculus</name>
    <name type="common">Mouse</name>
    <dbReference type="NCBI Taxonomy" id="10090"/>
    <lineage>
        <taxon>Eukaryota</taxon>
        <taxon>Metazoa</taxon>
        <taxon>Chordata</taxon>
        <taxon>Craniata</taxon>
        <taxon>Vertebrata</taxon>
        <taxon>Euteleostomi</taxon>
        <taxon>Mammalia</taxon>
        <taxon>Eutheria</taxon>
        <taxon>Euarchontoglires</taxon>
        <taxon>Glires</taxon>
        <taxon>Rodentia</taxon>
        <taxon>Myomorpha</taxon>
        <taxon>Muroidea</taxon>
        <taxon>Muridae</taxon>
        <taxon>Murinae</taxon>
        <taxon>Mus</taxon>
        <taxon>Mus</taxon>
    </lineage>
</organism>
<protein>
    <submittedName>
        <fullName evidence="10">Ctsd protein</fullName>
    </submittedName>
</protein>
<dbReference type="Gene3D" id="2.40.70.10">
    <property type="entry name" value="Acid Proteases"/>
    <property type="match status" value="1"/>
</dbReference>
<evidence type="ECO:0000256" key="3">
    <source>
        <dbReference type="ARBA" id="ARBA00022750"/>
    </source>
</evidence>
<reference evidence="10" key="1">
    <citation type="journal article" date="2004" name="Genome Res.">
        <title>The status, quality, and expansion of the NIH full-length cDNA project: the Mammalian Gene Collection (MGC).</title>
        <authorList>
            <consortium name="The MGC Project Team"/>
            <person name="Gerhard D.S."/>
            <person name="Wagner L."/>
            <person name="Feingold E.A."/>
            <person name="Shenmen C.M."/>
            <person name="Grouse L.H."/>
            <person name="Schuler G."/>
            <person name="Klein S.L."/>
            <person name="Old S."/>
            <person name="Rasooly R."/>
            <person name="Good P."/>
            <person name="Guyer M."/>
            <person name="Peck A.M."/>
            <person name="Derge J.G."/>
            <person name="Lipman D."/>
            <person name="Collins F.S."/>
            <person name="Jang W."/>
            <person name="Sherry S."/>
            <person name="Feolo M."/>
            <person name="Misquitta L."/>
            <person name="Lee E."/>
            <person name="Rotmistrovsky K."/>
            <person name="Greenhut S.F."/>
            <person name="Schaefer C.F."/>
            <person name="Buetow K."/>
            <person name="Bonner T.I."/>
            <person name="Haussler D."/>
            <person name="Kent J."/>
            <person name="Kiekhaus M."/>
            <person name="Furey T."/>
            <person name="Brent M."/>
            <person name="Prange C."/>
            <person name="Schreiber K."/>
            <person name="Shapiro N."/>
            <person name="Bhat N.K."/>
            <person name="Hopkins R.F."/>
            <person name="Hsie F."/>
            <person name="Driscoll T."/>
            <person name="Soares M.B."/>
            <person name="Casavant T.L."/>
            <person name="Scheetz T.E."/>
            <person name="Brown-stein M.J."/>
            <person name="Usdin T.B."/>
            <person name="Toshiyuki S."/>
            <person name="Carninci P."/>
            <person name="Piao Y."/>
            <person name="Dudekula D.B."/>
            <person name="Ko M.S."/>
            <person name="Kawakami K."/>
            <person name="Suzuki Y."/>
            <person name="Sugano S."/>
            <person name="Gruber C.E."/>
            <person name="Smith M.R."/>
            <person name="Simmons B."/>
            <person name="Moore T."/>
            <person name="Waterman R."/>
            <person name="Johnson S.L."/>
            <person name="Ruan Y."/>
            <person name="Wei C.L."/>
            <person name="Mathavan S."/>
            <person name="Gunaratne P.H."/>
            <person name="Wu J."/>
            <person name="Garcia A.M."/>
            <person name="Hulyk S.W."/>
            <person name="Fuh E."/>
            <person name="Yuan Y."/>
            <person name="Sneed A."/>
            <person name="Kowis C."/>
            <person name="Hodgson A."/>
            <person name="Muzny D.M."/>
            <person name="McPherson J."/>
            <person name="Gibbs R.A."/>
            <person name="Fahey J."/>
            <person name="Helton E."/>
            <person name="Ketteman M."/>
            <person name="Madan A."/>
            <person name="Rodrigues S."/>
            <person name="Sanchez A."/>
            <person name="Whiting M."/>
            <person name="Madari A."/>
            <person name="Young A.C."/>
            <person name="Wetherby K.D."/>
            <person name="Granite S.J."/>
            <person name="Kwong P.N."/>
            <person name="Brinkley C.P."/>
            <person name="Pearson R.L."/>
            <person name="Bouffard G.G."/>
            <person name="Blakesly R.W."/>
            <person name="Green E.D."/>
            <person name="Dickson M.C."/>
            <person name="Rodriguez A.C."/>
            <person name="Grimwood J."/>
            <person name="Schmutz J."/>
            <person name="Myers R.M."/>
            <person name="Butterfield Y.S."/>
            <person name="Griffith M."/>
            <person name="Griffith O.L."/>
            <person name="Krzywinski M.I."/>
            <person name="Liao N."/>
            <person name="Morin R."/>
            <person name="Morrin R."/>
            <person name="Palmquist D."/>
            <person name="Petrescu A.S."/>
            <person name="Skalska U."/>
            <person name="Smailus D.E."/>
            <person name="Stott J.M."/>
            <person name="Schnerch A."/>
            <person name="Schein J.E."/>
            <person name="Jones S.J."/>
            <person name="Holt R.A."/>
            <person name="Baross A."/>
            <person name="Marra M.A."/>
            <person name="Clifton S."/>
            <person name="Makowski K.A."/>
            <person name="Bosak S."/>
            <person name="Malek J."/>
        </authorList>
    </citation>
    <scope>NUCLEOTIDE SEQUENCE [LARGE SCALE MRNA]</scope>
    <source>
        <strain evidence="10">129</strain>
        <tissue evidence="10">Mammary tumor. Brca1-/fl</tissue>
    </source>
</reference>
<dbReference type="InterPro" id="IPR021109">
    <property type="entry name" value="Peptidase_aspartic_dom_sf"/>
</dbReference>
<dbReference type="AGR" id="MGI:88562"/>
<feature type="domain" description="Peptidase A1" evidence="9">
    <location>
        <begin position="1"/>
        <end position="82"/>
    </location>
</feature>
<proteinExistence type="evidence at transcript level"/>
<evidence type="ECO:0000313" key="10">
    <source>
        <dbReference type="EMBL" id="AAH48900.1"/>
    </source>
</evidence>
<evidence type="ECO:0000256" key="2">
    <source>
        <dbReference type="ARBA" id="ARBA00022670"/>
    </source>
</evidence>
<comment type="similarity">
    <text evidence="1">Belongs to the peptidase A1 family.</text>
</comment>
<dbReference type="SUPFAM" id="SSF50630">
    <property type="entry name" value="Acid proteases"/>
    <property type="match status" value="1"/>
</dbReference>
<evidence type="ECO:0000313" key="11">
    <source>
        <dbReference type="MGI" id="MGI:88562"/>
    </source>
</evidence>
<keyword evidence="2" id="KW-0645">Protease</keyword>
<evidence type="ECO:0000256" key="4">
    <source>
        <dbReference type="ARBA" id="ARBA00022801"/>
    </source>
</evidence>
<dbReference type="MEROPS" id="A01.009"/>
<evidence type="ECO:0000256" key="6">
    <source>
        <dbReference type="ARBA" id="ARBA00023157"/>
    </source>
</evidence>
<dbReference type="AlphaFoldDB" id="Q05BF3"/>
<dbReference type="EMBL" id="BC048900">
    <property type="protein sequence ID" value="AAH48900.1"/>
    <property type="molecule type" value="mRNA"/>
</dbReference>
<dbReference type="PeptideAtlas" id="Q05BF3"/>
<evidence type="ECO:0000256" key="7">
    <source>
        <dbReference type="ARBA" id="ARBA00023180"/>
    </source>
</evidence>
<evidence type="ECO:0000256" key="1">
    <source>
        <dbReference type="ARBA" id="ARBA00007447"/>
    </source>
</evidence>
<dbReference type="PANTHER" id="PTHR47966:SF42">
    <property type="entry name" value="CATHEPSIN D"/>
    <property type="match status" value="1"/>
</dbReference>
<keyword evidence="7" id="KW-0325">Glycoprotein</keyword>
<dbReference type="FunFam" id="2.40.70.10:FF:000044">
    <property type="entry name" value="Lysosomal aspartic protease"/>
    <property type="match status" value="1"/>
</dbReference>